<evidence type="ECO:0000259" key="3">
    <source>
        <dbReference type="Pfam" id="PF18962"/>
    </source>
</evidence>
<evidence type="ECO:0000313" key="4">
    <source>
        <dbReference type="EMBL" id="KAA6303450.1"/>
    </source>
</evidence>
<dbReference type="InterPro" id="IPR041286">
    <property type="entry name" value="MBG_2"/>
</dbReference>
<dbReference type="Proteomes" id="UP000324575">
    <property type="component" value="Unassembled WGS sequence"/>
</dbReference>
<reference evidence="4 5" key="1">
    <citation type="submission" date="2019-03" db="EMBL/GenBank/DDBJ databases">
        <title>Single cell metagenomics reveals metabolic interactions within the superorganism composed of flagellate Streblomastix strix and complex community of Bacteroidetes bacteria on its surface.</title>
        <authorList>
            <person name="Treitli S.C."/>
            <person name="Kolisko M."/>
            <person name="Husnik F."/>
            <person name="Keeling P."/>
            <person name="Hampl V."/>
        </authorList>
    </citation>
    <scope>NUCLEOTIDE SEQUENCE [LARGE SCALE GENOMIC DNA]</scope>
    <source>
        <strain evidence="4">St1</strain>
    </source>
</reference>
<feature type="domain" description="MBG" evidence="2">
    <location>
        <begin position="1416"/>
        <end position="1484"/>
    </location>
</feature>
<dbReference type="NCBIfam" id="TIGR04183">
    <property type="entry name" value="Por_Secre_tail"/>
    <property type="match status" value="1"/>
</dbReference>
<organism evidence="4 5">
    <name type="scientific">Candidatus Ordinivivax streblomastigis</name>
    <dbReference type="NCBI Taxonomy" id="2540710"/>
    <lineage>
        <taxon>Bacteria</taxon>
        <taxon>Pseudomonadati</taxon>
        <taxon>Bacteroidota</taxon>
        <taxon>Bacteroidia</taxon>
        <taxon>Bacteroidales</taxon>
        <taxon>Candidatus Ordinivivax</taxon>
    </lineage>
</organism>
<dbReference type="EMBL" id="SNRX01000001">
    <property type="protein sequence ID" value="KAA6303450.1"/>
    <property type="molecule type" value="Genomic_DNA"/>
</dbReference>
<feature type="domain" description="YDG" evidence="1">
    <location>
        <begin position="797"/>
        <end position="876"/>
    </location>
</feature>
<dbReference type="Pfam" id="PF18657">
    <property type="entry name" value="YDG"/>
    <property type="match status" value="8"/>
</dbReference>
<feature type="domain" description="YDG" evidence="1">
    <location>
        <begin position="1149"/>
        <end position="1227"/>
    </location>
</feature>
<evidence type="ECO:0008006" key="6">
    <source>
        <dbReference type="Google" id="ProtNLM"/>
    </source>
</evidence>
<feature type="domain" description="YDG" evidence="1">
    <location>
        <begin position="269"/>
        <end position="348"/>
    </location>
</feature>
<proteinExistence type="predicted"/>
<feature type="domain" description="YDG" evidence="1">
    <location>
        <begin position="973"/>
        <end position="1051"/>
    </location>
</feature>
<dbReference type="Pfam" id="PF18962">
    <property type="entry name" value="Por_Secre_tail"/>
    <property type="match status" value="1"/>
</dbReference>
<accession>A0A5M8P5E0</accession>
<dbReference type="Pfam" id="PF18676">
    <property type="entry name" value="MBG_2"/>
    <property type="match status" value="1"/>
</dbReference>
<feature type="domain" description="YDG" evidence="1">
    <location>
        <begin position="104"/>
        <end position="174"/>
    </location>
</feature>
<feature type="domain" description="YDG" evidence="1">
    <location>
        <begin position="621"/>
        <end position="700"/>
    </location>
</feature>
<gene>
    <name evidence="4" type="ORF">EZS26_000001</name>
</gene>
<comment type="caution">
    <text evidence="4">The sequence shown here is derived from an EMBL/GenBank/DDBJ whole genome shotgun (WGS) entry which is preliminary data.</text>
</comment>
<dbReference type="InterPro" id="IPR026444">
    <property type="entry name" value="Secre_tail"/>
</dbReference>
<evidence type="ECO:0000313" key="5">
    <source>
        <dbReference type="Proteomes" id="UP000324575"/>
    </source>
</evidence>
<sequence length="1830" mass="190582">QVVIACIIAVNLPCACADCAAVLYVLACRILQCNAQRNGVTAYYVGQVACVSGSIRAVVLFGGGDGNIMRQFQWVYGETITGKRYVIVAAIVAIADGERAAHNIVAEATKEYDGTNTAEHTGNLTNVISDDAVTLSVALQYTAGKNVQNDGAISTSTWEINGNDAGNYSLPAFPSTQTAHITAKPITITANDQGDVTYGVTVTPDYTTSIPLFSSDSFTGALSISGATSGAGRLVAGSHSIVQGSLAINDGNNGGNYNVSFEGDDFTVTAKSATITGLTADNKVYNGNATATILGTAVIDGKVEGDDLNVVTGVANFDTKHVVNDKMVTFTGFDLSGGDVNNYAFAGQPASVTANITQQPITVTVTDQSNVVYGTAVTPAYTANFNVGSIGDSFIGALAIDGARSTSGNLVAGSHTIVIGNLAISDGNSGGNYNLLFVDDAFTVTPQLATIIDLTAANKVYDGNTLAAILGTAAINGKVEGDVLNVVPGVANFDNKNVGNNKTVTFTEFDLSGADVLNYTFAGQPASVLANIAQQPITVTVTDQANVVYGTAVTPAYTTNFNVSSIGDSFIGALAIDGARSTSDNLIVGNHNIVQNTLAISDGNNGGNYNLLFVGDAFTVTSKPATIINLTAADKVYNGNTTAAILGTAAIEGKVEGDILNVVAGVANFADKNVDEGKAVTFTKFALEGADVLNYAFAGQPASVTANITQQPITVTVTDQANVVYGTAVAPAYTTNFDVTSINDNFIGALAIDGNRSTSDNLVVGVHNIVQNTVAISDGNNGGNYSLLFVGDAFTVTAKTATITDLTADDKVYDGNTTATILGTAVIEGKVDGDILNVVTGVANFADKNVGEGKAVTFTKFALEGADVLNYTFAGQPTNVLANITKQPITVTVTDQANVVYGTAVAPAYTADIVLFDDDSFTGALAIDGNRSTSDNLIVGNHNIVIGNLAISDGNSGGNYNLLFVDDAFTVTPQLATIINLTAANKVYDGNTLAAILGTAAISGKVDDDILNVVTGEANFNNKNVGNDKEVSFTGFALEGADVNNYAFAGQPASVLANITKQQITVTVTDQSNVVYGTAVTPAYTTNFNVSSIGDSFIGALAIDGDRSTSNNLIVGNHNIVQNTLAISDGNNGGNYNLLFVDKTFTVTPQLATIINLTAANKVYDGNTTAAIQGTAAIEGKVEGDILNVVAGGANFDTKHVANGKAVTFTGFSLSGGDLPNYTFAGQPASVTANITQQPITVTVTDQVDVVYGTAVIPAYTTNFDVTSINDNFIGALAIDGARSTSDNLVVGTHNIVQNTLAISDGNNGDNYNLLFVGKEFTVTAKPATIIDLTADHKVYDGNTTATILGTAVIDGKVEGDVLNVVPGTANFDNKNVGNGKTVTFTGFDLSGTDVNNYTFAGQPANVTANITQATLTITPDEGQSKIYGDADTELTFQYSGFVGSDDATLFSGALTREAGEIVGVYAILRGNLDAGANYTINFIADRTFAIDRAAQSISFDPEAILQVEDGDYALVATASSGLEVQFRLRTGDESYANLSATTLTPLQSGEIEVTAFIANDHNYLDAAESRTITIISNNAAVGSVELSNVTETSPDFYRVDCGEIDEISITIAPEEIGAKVWHNGVEGKTFSINTSRADVYTVDYSIESSAGNTVNYSVTVEKQFSFGEIVGTKFNNILFVKNNPEINGGYRFATCEWFENGQSIGDGQYYSAGNKRSDLLNEASQYSVTITTEEGKILHTCEGTISLQGESLRVYPNPAKQSEPITIEYVTQKEASKKAGDATIQVYDALGMLVNIRQLVNGNLQQISLPTAGIYMIKIGNEIVKIIVK</sequence>
<evidence type="ECO:0000259" key="2">
    <source>
        <dbReference type="Pfam" id="PF18676"/>
    </source>
</evidence>
<feature type="non-terminal residue" evidence="4">
    <location>
        <position position="1"/>
    </location>
</feature>
<feature type="domain" description="YDG" evidence="1">
    <location>
        <begin position="1324"/>
        <end position="1403"/>
    </location>
</feature>
<dbReference type="InterPro" id="IPR041248">
    <property type="entry name" value="YDG"/>
</dbReference>
<feature type="domain" description="Secretion system C-terminal sorting" evidence="3">
    <location>
        <begin position="1755"/>
        <end position="1827"/>
    </location>
</feature>
<evidence type="ECO:0000259" key="1">
    <source>
        <dbReference type="Pfam" id="PF18657"/>
    </source>
</evidence>
<feature type="domain" description="YDG" evidence="1">
    <location>
        <begin position="445"/>
        <end position="524"/>
    </location>
</feature>
<name>A0A5M8P5E0_9BACT</name>
<protein>
    <recommendedName>
        <fullName evidence="6">T9SS type A sorting domain-containing protein</fullName>
    </recommendedName>
</protein>